<dbReference type="AlphaFoldDB" id="A0A9P7VM91"/>
<dbReference type="EMBL" id="MU250546">
    <property type="protein sequence ID" value="KAG7443304.1"/>
    <property type="molecule type" value="Genomic_DNA"/>
</dbReference>
<dbReference type="Proteomes" id="UP000812287">
    <property type="component" value="Unassembled WGS sequence"/>
</dbReference>
<evidence type="ECO:0000313" key="1">
    <source>
        <dbReference type="EMBL" id="KAG7443304.1"/>
    </source>
</evidence>
<dbReference type="RefSeq" id="XP_043036804.1">
    <property type="nucleotide sequence ID" value="XM_043177560.1"/>
</dbReference>
<accession>A0A9P7VM91</accession>
<dbReference type="GeneID" id="66099847"/>
<evidence type="ECO:0000313" key="2">
    <source>
        <dbReference type="Proteomes" id="UP000812287"/>
    </source>
</evidence>
<sequence length="237" mass="26534">MNVPPSLKFQGCAMRASGGLSESDRSPVMVFDMHEERCLGRAIPFGPRRPTKLMTAWPEKTRPEGSERLGRSLRQGNLELRIGKATNKTRTLRIWMMPSAIETAPIGHKLTYTGAALRPTNRNGPSRVAVSTTAQHSTRHYLMLSKSAEKSIDRVRMNLKDRAEGDTEKGIHTQFQCKVTEAAPVAGIGEGAPRVLQHRLHDKNVLVSPLELEFTACKRTLEFVCYYQEKEFGAQFI</sequence>
<gene>
    <name evidence="1" type="ORF">BT62DRAFT_1009515</name>
</gene>
<keyword evidence="2" id="KW-1185">Reference proteome</keyword>
<organism evidence="1 2">
    <name type="scientific">Guyanagaster necrorhizus</name>
    <dbReference type="NCBI Taxonomy" id="856835"/>
    <lineage>
        <taxon>Eukaryota</taxon>
        <taxon>Fungi</taxon>
        <taxon>Dikarya</taxon>
        <taxon>Basidiomycota</taxon>
        <taxon>Agaricomycotina</taxon>
        <taxon>Agaricomycetes</taxon>
        <taxon>Agaricomycetidae</taxon>
        <taxon>Agaricales</taxon>
        <taxon>Marasmiineae</taxon>
        <taxon>Physalacriaceae</taxon>
        <taxon>Guyanagaster</taxon>
    </lineage>
</organism>
<protein>
    <submittedName>
        <fullName evidence="1">Uncharacterized protein</fullName>
    </submittedName>
</protein>
<proteinExistence type="predicted"/>
<comment type="caution">
    <text evidence="1">The sequence shown here is derived from an EMBL/GenBank/DDBJ whole genome shotgun (WGS) entry which is preliminary data.</text>
</comment>
<reference evidence="1" key="1">
    <citation type="submission" date="2020-11" db="EMBL/GenBank/DDBJ databases">
        <title>Adaptations for nitrogen fixation in a non-lichenized fungal sporocarp promotes dispersal by wood-feeding termites.</title>
        <authorList>
            <consortium name="DOE Joint Genome Institute"/>
            <person name="Koch R.A."/>
            <person name="Yoon G."/>
            <person name="Arayal U."/>
            <person name="Lail K."/>
            <person name="Amirebrahimi M."/>
            <person name="Labutti K."/>
            <person name="Lipzen A."/>
            <person name="Riley R."/>
            <person name="Barry K."/>
            <person name="Henrissat B."/>
            <person name="Grigoriev I.V."/>
            <person name="Herr J.R."/>
            <person name="Aime M.C."/>
        </authorList>
    </citation>
    <scope>NUCLEOTIDE SEQUENCE</scope>
    <source>
        <strain evidence="1">MCA 3950</strain>
    </source>
</reference>
<name>A0A9P7VM91_9AGAR</name>